<keyword evidence="2" id="KW-1133">Transmembrane helix</keyword>
<evidence type="ECO:0000313" key="3">
    <source>
        <dbReference type="EMBL" id="MFC5971737.1"/>
    </source>
</evidence>
<protein>
    <submittedName>
        <fullName evidence="3">Uncharacterized protein</fullName>
    </submittedName>
</protein>
<feature type="region of interest" description="Disordered" evidence="1">
    <location>
        <begin position="187"/>
        <end position="209"/>
    </location>
</feature>
<comment type="caution">
    <text evidence="3">The sequence shown here is derived from an EMBL/GenBank/DDBJ whole genome shotgun (WGS) entry which is preliminary data.</text>
</comment>
<proteinExistence type="predicted"/>
<feature type="transmembrane region" description="Helical" evidence="2">
    <location>
        <begin position="37"/>
        <end position="55"/>
    </location>
</feature>
<dbReference type="RefSeq" id="WP_379751132.1">
    <property type="nucleotide sequence ID" value="NZ_JBHSQH010000001.1"/>
</dbReference>
<evidence type="ECO:0000256" key="2">
    <source>
        <dbReference type="SAM" id="Phobius"/>
    </source>
</evidence>
<evidence type="ECO:0000313" key="4">
    <source>
        <dbReference type="Proteomes" id="UP001596099"/>
    </source>
</evidence>
<dbReference type="AlphaFoldDB" id="A0ABD5RM63"/>
<dbReference type="EMBL" id="JBHSQH010000001">
    <property type="protein sequence ID" value="MFC5971737.1"/>
    <property type="molecule type" value="Genomic_DNA"/>
</dbReference>
<keyword evidence="2" id="KW-0472">Membrane</keyword>
<feature type="transmembrane region" description="Helical" evidence="2">
    <location>
        <begin position="95"/>
        <end position="112"/>
    </location>
</feature>
<keyword evidence="4" id="KW-1185">Reference proteome</keyword>
<reference evidence="3 4" key="1">
    <citation type="journal article" date="2019" name="Int. J. Syst. Evol. Microbiol.">
        <title>The Global Catalogue of Microorganisms (GCM) 10K type strain sequencing project: providing services to taxonomists for standard genome sequencing and annotation.</title>
        <authorList>
            <consortium name="The Broad Institute Genomics Platform"/>
            <consortium name="The Broad Institute Genome Sequencing Center for Infectious Disease"/>
            <person name="Wu L."/>
            <person name="Ma J."/>
        </authorList>
    </citation>
    <scope>NUCLEOTIDE SEQUENCE [LARGE SCALE GENOMIC DNA]</scope>
    <source>
        <strain evidence="3 4">CGMCC 1.12543</strain>
    </source>
</reference>
<accession>A0ABD5RM63</accession>
<feature type="transmembrane region" description="Helical" evidence="2">
    <location>
        <begin position="12"/>
        <end position="31"/>
    </location>
</feature>
<organism evidence="3 4">
    <name type="scientific">Halomarina salina</name>
    <dbReference type="NCBI Taxonomy" id="1872699"/>
    <lineage>
        <taxon>Archaea</taxon>
        <taxon>Methanobacteriati</taxon>
        <taxon>Methanobacteriota</taxon>
        <taxon>Stenosarchaea group</taxon>
        <taxon>Halobacteria</taxon>
        <taxon>Halobacteriales</taxon>
        <taxon>Natronomonadaceae</taxon>
        <taxon>Halomarina</taxon>
    </lineage>
</organism>
<sequence length="244" mass="26217">MFDGLRHAARERYTLRHVASLIVVFALVYAVTGEPGSLVGLGAGLVVVETTNLLRETPGVDERWVGVGTGAFVVLGSLAWFAYEVTVVPDSGGPVWFPLVVALAGVWLLLDARQASATGAAGADDEFDDLSASESMLVMHHASLVTRELRDGPKTVPELAASCDLTESRVREALAVATHDDTVYRVDDPEAYADERTDDEDGPDAGDGTYTGRYALDESKVGGAAFVRENGKRVVRRLIRPLRF</sequence>
<gene>
    <name evidence="3" type="ORF">ACFPYI_10370</name>
</gene>
<name>A0ABD5RM63_9EURY</name>
<keyword evidence="2" id="KW-0812">Transmembrane</keyword>
<feature type="transmembrane region" description="Helical" evidence="2">
    <location>
        <begin position="64"/>
        <end position="83"/>
    </location>
</feature>
<evidence type="ECO:0000256" key="1">
    <source>
        <dbReference type="SAM" id="MobiDB-lite"/>
    </source>
</evidence>
<dbReference type="Proteomes" id="UP001596099">
    <property type="component" value="Unassembled WGS sequence"/>
</dbReference>
<feature type="compositionally biased region" description="Acidic residues" evidence="1">
    <location>
        <begin position="189"/>
        <end position="204"/>
    </location>
</feature>